<protein>
    <submittedName>
        <fullName evidence="2">Uncharacterized protein</fullName>
    </submittedName>
</protein>
<keyword evidence="1" id="KW-0472">Membrane</keyword>
<keyword evidence="1" id="KW-1133">Transmembrane helix</keyword>
<name>A0A8I6RUH7_CIMLE</name>
<evidence type="ECO:0000313" key="3">
    <source>
        <dbReference type="Proteomes" id="UP000494040"/>
    </source>
</evidence>
<dbReference type="GeneID" id="106668386"/>
<keyword evidence="3" id="KW-1185">Reference proteome</keyword>
<dbReference type="EnsemblMetazoa" id="XM_014397079.2">
    <property type="protein sequence ID" value="XP_014252565.1"/>
    <property type="gene ID" value="LOC106668386"/>
</dbReference>
<accession>A0A8I6RUH7</accession>
<dbReference type="Proteomes" id="UP000494040">
    <property type="component" value="Unassembled WGS sequence"/>
</dbReference>
<feature type="transmembrane region" description="Helical" evidence="1">
    <location>
        <begin position="168"/>
        <end position="193"/>
    </location>
</feature>
<dbReference type="OMA" id="NAMYAVF"/>
<keyword evidence="1" id="KW-0812">Transmembrane</keyword>
<sequence>MKENNSETYISGSGEIYELKKPRCKKAEEQEGSNVFDLAVGFARKGADVLFTYSRKAFNNLFEDQQTDMSRRRDKIEPMGPVYLIKSVRDQIQLFQEKRGITPDENNFVNLMAVVIQQSGQAMYAVFTMFLALLPIITILIHVAHFVLDRVVDVITTRKKQDLWVKGGIFIAQLTVIFIALKFIIGAIFSPIFSMQLTIISKMLFFDDDSGGC</sequence>
<feature type="transmembrane region" description="Helical" evidence="1">
    <location>
        <begin position="122"/>
        <end position="148"/>
    </location>
</feature>
<dbReference type="RefSeq" id="XP_014252565.1">
    <property type="nucleotide sequence ID" value="XM_014397079.2"/>
</dbReference>
<dbReference type="KEGG" id="clec:106668386"/>
<dbReference type="AlphaFoldDB" id="A0A8I6RUH7"/>
<evidence type="ECO:0000313" key="2">
    <source>
        <dbReference type="EnsemblMetazoa" id="XP_014252565.1"/>
    </source>
</evidence>
<reference evidence="2" key="1">
    <citation type="submission" date="2022-01" db="UniProtKB">
        <authorList>
            <consortium name="EnsemblMetazoa"/>
        </authorList>
    </citation>
    <scope>IDENTIFICATION</scope>
</reference>
<dbReference type="OrthoDB" id="6621752at2759"/>
<evidence type="ECO:0000256" key="1">
    <source>
        <dbReference type="SAM" id="Phobius"/>
    </source>
</evidence>
<organism evidence="2 3">
    <name type="scientific">Cimex lectularius</name>
    <name type="common">Bed bug</name>
    <name type="synonym">Acanthia lectularia</name>
    <dbReference type="NCBI Taxonomy" id="79782"/>
    <lineage>
        <taxon>Eukaryota</taxon>
        <taxon>Metazoa</taxon>
        <taxon>Ecdysozoa</taxon>
        <taxon>Arthropoda</taxon>
        <taxon>Hexapoda</taxon>
        <taxon>Insecta</taxon>
        <taxon>Pterygota</taxon>
        <taxon>Neoptera</taxon>
        <taxon>Paraneoptera</taxon>
        <taxon>Hemiptera</taxon>
        <taxon>Heteroptera</taxon>
        <taxon>Panheteroptera</taxon>
        <taxon>Cimicomorpha</taxon>
        <taxon>Cimicidae</taxon>
        <taxon>Cimex</taxon>
    </lineage>
</organism>
<proteinExistence type="predicted"/>